<comment type="similarity">
    <text evidence="6 7">Belongs to the FliO/MopB family.</text>
</comment>
<reference evidence="8 9" key="1">
    <citation type="submission" date="2018-05" db="EMBL/GenBank/DDBJ databases">
        <title>Integrated omic analyses show evidence that a Ca. Accumulibacter phosphatis strain performs denitrification under micro-aerobic conditions.</title>
        <authorList>
            <person name="Camejo P.Y."/>
            <person name="Katherine M.D."/>
            <person name="Daniel N.R."/>
        </authorList>
    </citation>
    <scope>NUCLEOTIDE SEQUENCE [LARGE SCALE GENOMIC DNA]</scope>
    <source>
        <strain evidence="8">UW-LDO-IC</strain>
    </source>
</reference>
<keyword evidence="5 7" id="KW-0975">Bacterial flagellum</keyword>
<dbReference type="InterPro" id="IPR052205">
    <property type="entry name" value="FliO/MopB"/>
</dbReference>
<keyword evidence="8" id="KW-0282">Flagellum</keyword>
<evidence type="ECO:0000256" key="7">
    <source>
        <dbReference type="RuleBase" id="RU362064"/>
    </source>
</evidence>
<dbReference type="AlphaFoldDB" id="A0A369XMU1"/>
<keyword evidence="8" id="KW-0966">Cell projection</keyword>
<dbReference type="EMBL" id="QPGA01000007">
    <property type="protein sequence ID" value="RDE51471.1"/>
    <property type="molecule type" value="Genomic_DNA"/>
</dbReference>
<dbReference type="NCBIfam" id="TIGR03500">
    <property type="entry name" value="FliO_TIGR"/>
    <property type="match status" value="1"/>
</dbReference>
<evidence type="ECO:0000256" key="5">
    <source>
        <dbReference type="ARBA" id="ARBA00023143"/>
    </source>
</evidence>
<gene>
    <name evidence="8" type="primary">fliO</name>
    <name evidence="8" type="ORF">DVS81_05985</name>
</gene>
<dbReference type="Pfam" id="PF04347">
    <property type="entry name" value="FliO"/>
    <property type="match status" value="1"/>
</dbReference>
<dbReference type="InterPro" id="IPR022781">
    <property type="entry name" value="Flagellar_biosynth_FliO"/>
</dbReference>
<evidence type="ECO:0000256" key="1">
    <source>
        <dbReference type="ARBA" id="ARBA00022475"/>
    </source>
</evidence>
<keyword evidence="1 7" id="KW-1003">Cell membrane</keyword>
<keyword evidence="8" id="KW-0969">Cilium</keyword>
<evidence type="ECO:0000256" key="3">
    <source>
        <dbReference type="ARBA" id="ARBA00022989"/>
    </source>
</evidence>
<comment type="caution">
    <text evidence="8">The sequence shown here is derived from an EMBL/GenBank/DDBJ whole genome shotgun (WGS) entry which is preliminary data.</text>
</comment>
<evidence type="ECO:0000256" key="2">
    <source>
        <dbReference type="ARBA" id="ARBA00022692"/>
    </source>
</evidence>
<proteinExistence type="inferred from homology"/>
<evidence type="ECO:0000256" key="6">
    <source>
        <dbReference type="ARBA" id="ARBA00037937"/>
    </source>
</evidence>
<protein>
    <recommendedName>
        <fullName evidence="7">Flagellar protein</fullName>
    </recommendedName>
</protein>
<dbReference type="PANTHER" id="PTHR38766:SF1">
    <property type="entry name" value="FLAGELLAR PROTEIN FLIO"/>
    <property type="match status" value="1"/>
</dbReference>
<sequence length="150" mass="16335">MLRYLKPLAYHPTFNACWLLCALFSRSTLAQTALPEPPGLSLATMLQSVLGLALVIAVLFLAAYFLRRLNGGRGFGSNGPMRVVGGLIIGSRERIVLVEIGDTWLVVGLVPGQIRTLHTLPKGELPAAGDGEKPFSQWLKQVAERRNEGR</sequence>
<keyword evidence="4 7" id="KW-0472">Membrane</keyword>
<keyword evidence="2 7" id="KW-0812">Transmembrane</keyword>
<feature type="transmembrane region" description="Helical" evidence="7">
    <location>
        <begin position="46"/>
        <end position="66"/>
    </location>
</feature>
<organism evidence="8 9">
    <name type="scientific">Candidatus Accumulibacter meliphilus</name>
    <dbReference type="NCBI Taxonomy" id="2211374"/>
    <lineage>
        <taxon>Bacteria</taxon>
        <taxon>Pseudomonadati</taxon>
        <taxon>Pseudomonadota</taxon>
        <taxon>Betaproteobacteria</taxon>
        <taxon>Candidatus Accumulibacter</taxon>
    </lineage>
</organism>
<dbReference type="Proteomes" id="UP000253831">
    <property type="component" value="Unassembled WGS sequence"/>
</dbReference>
<accession>A0A369XMU1</accession>
<evidence type="ECO:0000256" key="4">
    <source>
        <dbReference type="ARBA" id="ARBA00023136"/>
    </source>
</evidence>
<dbReference type="PANTHER" id="PTHR38766">
    <property type="entry name" value="FLAGELLAR PROTEIN FLIO"/>
    <property type="match status" value="1"/>
</dbReference>
<dbReference type="GO" id="GO:0044781">
    <property type="term" value="P:bacterial-type flagellum organization"/>
    <property type="evidence" value="ECO:0007669"/>
    <property type="project" value="UniProtKB-UniRule"/>
</dbReference>
<evidence type="ECO:0000313" key="8">
    <source>
        <dbReference type="EMBL" id="RDE51471.1"/>
    </source>
</evidence>
<keyword evidence="3 7" id="KW-1133">Transmembrane helix</keyword>
<dbReference type="GO" id="GO:0009425">
    <property type="term" value="C:bacterial-type flagellum basal body"/>
    <property type="evidence" value="ECO:0007669"/>
    <property type="project" value="UniProtKB-SubCell"/>
</dbReference>
<evidence type="ECO:0000313" key="9">
    <source>
        <dbReference type="Proteomes" id="UP000253831"/>
    </source>
</evidence>
<comment type="subcellular location">
    <subcellularLocation>
        <location evidence="7">Cell membrane</location>
    </subcellularLocation>
    <subcellularLocation>
        <location evidence="7">Bacterial flagellum basal body</location>
    </subcellularLocation>
</comment>
<name>A0A369XMU1_9PROT</name>
<dbReference type="GO" id="GO:0005886">
    <property type="term" value="C:plasma membrane"/>
    <property type="evidence" value="ECO:0007669"/>
    <property type="project" value="UniProtKB-SubCell"/>
</dbReference>